<dbReference type="SMART" id="SM00478">
    <property type="entry name" value="ENDO3c"/>
    <property type="match status" value="1"/>
</dbReference>
<dbReference type="CDD" id="cd00056">
    <property type="entry name" value="ENDO3c"/>
    <property type="match status" value="1"/>
</dbReference>
<dbReference type="InterPro" id="IPR011257">
    <property type="entry name" value="DNA_glycosylase"/>
</dbReference>
<dbReference type="InterPro" id="IPR051912">
    <property type="entry name" value="Alkylbase_DNA_Glycosylase/TA"/>
</dbReference>
<evidence type="ECO:0000256" key="2">
    <source>
        <dbReference type="ARBA" id="ARBA00012000"/>
    </source>
</evidence>
<dbReference type="Gene3D" id="1.10.1670.40">
    <property type="match status" value="1"/>
</dbReference>
<dbReference type="EC" id="3.2.2.21" evidence="2"/>
<organism evidence="6 7">
    <name type="scientific">SAR86 cluster bacterium</name>
    <dbReference type="NCBI Taxonomy" id="2030880"/>
    <lineage>
        <taxon>Bacteria</taxon>
        <taxon>Pseudomonadati</taxon>
        <taxon>Pseudomonadota</taxon>
        <taxon>Gammaproteobacteria</taxon>
        <taxon>SAR86 cluster</taxon>
    </lineage>
</organism>
<evidence type="ECO:0000259" key="5">
    <source>
        <dbReference type="SMART" id="SM00478"/>
    </source>
</evidence>
<protein>
    <recommendedName>
        <fullName evidence="2">DNA-3-methyladenine glycosylase II</fullName>
        <ecNumber evidence="2">3.2.2.21</ecNumber>
    </recommendedName>
</protein>
<comment type="caution">
    <text evidence="6">The sequence shown here is derived from an EMBL/GenBank/DDBJ whole genome shotgun (WGS) entry which is preliminary data.</text>
</comment>
<feature type="domain" description="HhH-GPD" evidence="5">
    <location>
        <begin position="46"/>
        <end position="197"/>
    </location>
</feature>
<keyword evidence="3" id="KW-0227">DNA damage</keyword>
<evidence type="ECO:0000256" key="4">
    <source>
        <dbReference type="ARBA" id="ARBA00023204"/>
    </source>
</evidence>
<dbReference type="GO" id="GO:0006307">
    <property type="term" value="P:DNA alkylation repair"/>
    <property type="evidence" value="ECO:0007669"/>
    <property type="project" value="TreeGrafter"/>
</dbReference>
<evidence type="ECO:0000313" key="6">
    <source>
        <dbReference type="EMBL" id="RZO23836.1"/>
    </source>
</evidence>
<proteinExistence type="predicted"/>
<dbReference type="PANTHER" id="PTHR43003:SF5">
    <property type="entry name" value="DNA-3-METHYLADENINE GLYCOSYLASE"/>
    <property type="match status" value="1"/>
</dbReference>
<dbReference type="GO" id="GO:0032993">
    <property type="term" value="C:protein-DNA complex"/>
    <property type="evidence" value="ECO:0007669"/>
    <property type="project" value="TreeGrafter"/>
</dbReference>
<name>A0A520MRI3_9GAMM</name>
<reference evidence="6 7" key="1">
    <citation type="submission" date="2019-02" db="EMBL/GenBank/DDBJ databases">
        <title>Prokaryotic population dynamics and viral predation in marine succession experiment using metagenomics: the confinement effect.</title>
        <authorList>
            <person name="Haro-Moreno J.M."/>
            <person name="Rodriguez-Valera F."/>
            <person name="Lopez-Perez M."/>
        </authorList>
    </citation>
    <scope>NUCLEOTIDE SEQUENCE [LARGE SCALE GENOMIC DNA]</scope>
    <source>
        <strain evidence="6">MED-G166</strain>
    </source>
</reference>
<gene>
    <name evidence="6" type="ORF">EVA99_03095</name>
</gene>
<evidence type="ECO:0000256" key="1">
    <source>
        <dbReference type="ARBA" id="ARBA00000086"/>
    </source>
</evidence>
<dbReference type="Gene3D" id="1.10.340.30">
    <property type="entry name" value="Hypothetical protein, domain 2"/>
    <property type="match status" value="1"/>
</dbReference>
<dbReference type="EMBL" id="SHBL01000023">
    <property type="protein sequence ID" value="RZO23836.1"/>
    <property type="molecule type" value="Genomic_DNA"/>
</dbReference>
<evidence type="ECO:0000256" key="3">
    <source>
        <dbReference type="ARBA" id="ARBA00022763"/>
    </source>
</evidence>
<dbReference type="GO" id="GO:0006285">
    <property type="term" value="P:base-excision repair, AP site formation"/>
    <property type="evidence" value="ECO:0007669"/>
    <property type="project" value="TreeGrafter"/>
</dbReference>
<dbReference type="GO" id="GO:0005737">
    <property type="term" value="C:cytoplasm"/>
    <property type="evidence" value="ECO:0007669"/>
    <property type="project" value="TreeGrafter"/>
</dbReference>
<dbReference type="PANTHER" id="PTHR43003">
    <property type="entry name" value="DNA-3-METHYLADENINE GLYCOSYLASE"/>
    <property type="match status" value="1"/>
</dbReference>
<dbReference type="SUPFAM" id="SSF48150">
    <property type="entry name" value="DNA-glycosylase"/>
    <property type="match status" value="1"/>
</dbReference>
<accession>A0A520MRI3</accession>
<evidence type="ECO:0000313" key="7">
    <source>
        <dbReference type="Proteomes" id="UP000320146"/>
    </source>
</evidence>
<dbReference type="InterPro" id="IPR003265">
    <property type="entry name" value="HhH-GPD_domain"/>
</dbReference>
<dbReference type="AlphaFoldDB" id="A0A520MRI3"/>
<dbReference type="GO" id="GO:0043916">
    <property type="term" value="F:DNA-7-methylguanine glycosylase activity"/>
    <property type="evidence" value="ECO:0007669"/>
    <property type="project" value="TreeGrafter"/>
</dbReference>
<keyword evidence="4" id="KW-0234">DNA repair</keyword>
<dbReference type="Proteomes" id="UP000320146">
    <property type="component" value="Unassembled WGS sequence"/>
</dbReference>
<comment type="catalytic activity">
    <reaction evidence="1">
        <text>Hydrolysis of alkylated DNA, releasing 3-methyladenine, 3-methylguanine, 7-methylguanine and 7-methyladenine.</text>
        <dbReference type="EC" id="3.2.2.21"/>
    </reaction>
</comment>
<dbReference type="Pfam" id="PF00730">
    <property type="entry name" value="HhH-GPD"/>
    <property type="match status" value="1"/>
</dbReference>
<dbReference type="GO" id="GO:0008725">
    <property type="term" value="F:DNA-3-methyladenine glycosylase activity"/>
    <property type="evidence" value="ECO:0007669"/>
    <property type="project" value="TreeGrafter"/>
</dbReference>
<dbReference type="GO" id="GO:0032131">
    <property type="term" value="F:alkylated DNA binding"/>
    <property type="evidence" value="ECO:0007669"/>
    <property type="project" value="TreeGrafter"/>
</dbReference>
<sequence>MNQKTYEDGLKHLLKVEPNFKKFNPTKEINFFLRPEGFEGIASLVIEQQISVQAAESIKKRVFNLMQNISSKEFLKLNEDDLRQAGLSRPKISYLHGVACLESDGILNFSSIKQLDDLSARQELCKIRGIGEWTADCYLMASLGRTDIWPVGDIGLQESVKKLKNLKERPSVEDMTSLAREWRPFRSIAANLLWADYD</sequence>